<dbReference type="InterPro" id="IPR011400">
    <property type="entry name" value="EIF3B"/>
</dbReference>
<dbReference type="CDD" id="cd12278">
    <property type="entry name" value="RRM_eIF3B"/>
    <property type="match status" value="1"/>
</dbReference>
<dbReference type="GO" id="GO:0001732">
    <property type="term" value="P:formation of cytoplasmic translation initiation complex"/>
    <property type="evidence" value="ECO:0007669"/>
    <property type="project" value="UniProtKB-UniRule"/>
</dbReference>
<keyword evidence="12" id="KW-1185">Reference proteome</keyword>
<comment type="subunit">
    <text evidence="7 8">Component of the eukaryotic translation initiation factor 3 (eIF-3) complex.</text>
</comment>
<keyword evidence="3 7" id="KW-0396">Initiation factor</keyword>
<dbReference type="GO" id="GO:0016282">
    <property type="term" value="C:eukaryotic 43S preinitiation complex"/>
    <property type="evidence" value="ECO:0007669"/>
    <property type="project" value="UniProtKB-UniRule"/>
</dbReference>
<dbReference type="Gene3D" id="3.30.70.330">
    <property type="match status" value="1"/>
</dbReference>
<dbReference type="InterPro" id="IPR013979">
    <property type="entry name" value="TIF_beta_prop-like"/>
</dbReference>
<reference evidence="11 12" key="1">
    <citation type="journal article" date="2015" name="Genome Biol.">
        <title>Comparative genomics of Steinernema reveals deeply conserved gene regulatory networks.</title>
        <authorList>
            <person name="Dillman A.R."/>
            <person name="Macchietto M."/>
            <person name="Porter C.F."/>
            <person name="Rogers A."/>
            <person name="Williams B."/>
            <person name="Antoshechkin I."/>
            <person name="Lee M.M."/>
            <person name="Goodwin Z."/>
            <person name="Lu X."/>
            <person name="Lewis E.E."/>
            <person name="Goodrich-Blair H."/>
            <person name="Stock S.P."/>
            <person name="Adams B.J."/>
            <person name="Sternberg P.W."/>
            <person name="Mortazavi A."/>
        </authorList>
    </citation>
    <scope>NUCLEOTIDE SEQUENCE [LARGE SCALE GENOMIC DNA]</scope>
    <source>
        <strain evidence="11 12">ALL</strain>
    </source>
</reference>
<dbReference type="GO" id="GO:0031369">
    <property type="term" value="F:translation initiation factor binding"/>
    <property type="evidence" value="ECO:0007669"/>
    <property type="project" value="InterPro"/>
</dbReference>
<keyword evidence="5 7" id="KW-0694">RNA-binding</keyword>
<comment type="similarity">
    <text evidence="7 8">Belongs to the eIF-3 subunit B family.</text>
</comment>
<dbReference type="InterPro" id="IPR015943">
    <property type="entry name" value="WD40/YVTN_repeat-like_dom_sf"/>
</dbReference>
<evidence type="ECO:0000256" key="6">
    <source>
        <dbReference type="ARBA" id="ARBA00022917"/>
    </source>
</evidence>
<dbReference type="Pfam" id="PF08662">
    <property type="entry name" value="eIF2A"/>
    <property type="match status" value="1"/>
</dbReference>
<comment type="function">
    <text evidence="8">Component of the eukaryotic translation initiation factor 3 (eIF-3) complex, which is involved in protein synthesis and, together with other initiation factors, stimulates binding of mRNA and methionyl-tRNAi to the 40S ribosome.</text>
</comment>
<feature type="domain" description="Translation initiation factor beta propellor-like" evidence="10">
    <location>
        <begin position="387"/>
        <end position="594"/>
    </location>
</feature>
<dbReference type="GO" id="GO:0003723">
    <property type="term" value="F:RNA binding"/>
    <property type="evidence" value="ECO:0007669"/>
    <property type="project" value="UniProtKB-UniRule"/>
</dbReference>
<dbReference type="GO" id="GO:0003743">
    <property type="term" value="F:translation initiation factor activity"/>
    <property type="evidence" value="ECO:0007669"/>
    <property type="project" value="UniProtKB-UniRule"/>
</dbReference>
<dbReference type="PANTHER" id="PTHR14068:SF0">
    <property type="entry name" value="EUKARYOTIC TRANSLATION INITIATION FACTOR 3 SUBUNIT B"/>
    <property type="match status" value="1"/>
</dbReference>
<evidence type="ECO:0000256" key="4">
    <source>
        <dbReference type="ARBA" id="ARBA00022574"/>
    </source>
</evidence>
<evidence type="ECO:0000256" key="5">
    <source>
        <dbReference type="ARBA" id="ARBA00022884"/>
    </source>
</evidence>
<evidence type="ECO:0000256" key="2">
    <source>
        <dbReference type="ARBA" id="ARBA00022490"/>
    </source>
</evidence>
<name>A0A4U5N4H4_STECR</name>
<dbReference type="EMBL" id="AZBU02000005">
    <property type="protein sequence ID" value="TKR77093.1"/>
    <property type="molecule type" value="Genomic_DNA"/>
</dbReference>
<dbReference type="InterPro" id="IPR012677">
    <property type="entry name" value="Nucleotide-bd_a/b_plait_sf"/>
</dbReference>
<dbReference type="GO" id="GO:0033290">
    <property type="term" value="C:eukaryotic 48S preinitiation complex"/>
    <property type="evidence" value="ECO:0007669"/>
    <property type="project" value="UniProtKB-UniRule"/>
</dbReference>
<dbReference type="STRING" id="34508.A0A4U5N4H4"/>
<dbReference type="PIRSF" id="PIRSF036424">
    <property type="entry name" value="eIF3b"/>
    <property type="match status" value="1"/>
</dbReference>
<dbReference type="PANTHER" id="PTHR14068">
    <property type="entry name" value="EUKARYOTIC TRANSLATION INITIATION FACTOR 3 EIF3 -RELATED"/>
    <property type="match status" value="1"/>
</dbReference>
<reference evidence="11 12" key="2">
    <citation type="journal article" date="2019" name="G3 (Bethesda)">
        <title>Hybrid Assembly of the Genome of the Entomopathogenic Nematode Steinernema carpocapsae Identifies the X-Chromosome.</title>
        <authorList>
            <person name="Serra L."/>
            <person name="Macchietto M."/>
            <person name="Macias-Munoz A."/>
            <person name="McGill C.J."/>
            <person name="Rodriguez I.M."/>
            <person name="Rodriguez B."/>
            <person name="Murad R."/>
            <person name="Mortazavi A."/>
        </authorList>
    </citation>
    <scope>NUCLEOTIDE SEQUENCE [LARGE SCALE GENOMIC DNA]</scope>
    <source>
        <strain evidence="11 12">ALL</strain>
    </source>
</reference>
<dbReference type="HAMAP" id="MF_03001">
    <property type="entry name" value="eIF3b"/>
    <property type="match status" value="1"/>
</dbReference>
<comment type="subcellular location">
    <subcellularLocation>
        <location evidence="1 7 8">Cytoplasm</location>
    </subcellularLocation>
</comment>
<dbReference type="InterPro" id="IPR034363">
    <property type="entry name" value="eIF3B_RRM"/>
</dbReference>
<evidence type="ECO:0000313" key="11">
    <source>
        <dbReference type="EMBL" id="TKR77093.1"/>
    </source>
</evidence>
<evidence type="ECO:0000256" key="3">
    <source>
        <dbReference type="ARBA" id="ARBA00022540"/>
    </source>
</evidence>
<keyword evidence="6 7" id="KW-0648">Protein biosynthesis</keyword>
<keyword evidence="2 7" id="KW-0963">Cytoplasm</keyword>
<evidence type="ECO:0000256" key="8">
    <source>
        <dbReference type="PIRNR" id="PIRNR036424"/>
    </source>
</evidence>
<proteinExistence type="inferred from homology"/>
<dbReference type="SUPFAM" id="SSF82171">
    <property type="entry name" value="DPP6 N-terminal domain-like"/>
    <property type="match status" value="1"/>
</dbReference>
<dbReference type="AlphaFoldDB" id="A0A4U5N4H4"/>
<comment type="caution">
    <text evidence="11">The sequence shown here is derived from an EMBL/GenBank/DDBJ whole genome shotgun (WGS) entry which is preliminary data.</text>
</comment>
<comment type="function">
    <text evidence="7">RNA-binding component of the eukaryotic translation initiation factor 3 (eIF-3) complex, which is involved in protein synthesis of a specialized repertoire of mRNAs and, together with other initiation factors, stimulates binding of mRNA and methionyl-tRNAi to the 40S ribosome. The eIF-3 complex specifically targets and initiates translation of a subset of mRNAs involved in cell proliferation.</text>
</comment>
<dbReference type="Gene3D" id="2.130.10.10">
    <property type="entry name" value="YVTN repeat-like/Quinoprotein amine dehydrogenase"/>
    <property type="match status" value="2"/>
</dbReference>
<sequence>MAPVEDPVRDDGPSFSDDEDYEDKIDDEELLGEHLLKKPDINEYEKCCVVVFNIPVVGEDRLPKLKNVLTKIFTATCKEYNDDYPLDAEGKTKGFCFLELKNRELAEHSAALLDGHVLDKKHVFKATVFADIIHMAQPDENFEPPQKREYVDKGDLWWWLQSEKCHDQFAMQYLNDMGQPLVAVETYQHGAEPQTFCDRIGWTDTVFKWSPSGTYLATIHGQGVIIWGGKKFEKIQRFPHEGVQYLDFSLNEKYLVTHAPSNQRWVKNDDNSLRIFDVITGEMVKGFSLQALTGSHRINVWPLLKWSYDEKYFALMKPGGNGICVYDLDTFQLNNKKSITLDGLIEFQWSPSRNQIGYYCAERVEQNTPSEIGVMDFQTREKLRSHHLFCVSSAELYWQKCGDHLAAHTERYTKRTINPDNSIKYGGITSHLEIFECKGKEISVQSMLLTEPFISFAWDPNTDKFCVLVGNDSKSTPQIYRLDTSKHIPQLVSKLNAGVKLNHIAFAPIGGWLVVGSMESTNGNIFFIDTNKSEPTRTNCVEHTGFNRGYWDPTGRYFVSCIVATNRSVVDCGYRLYTFQGRELFRKNMDRMTQFRWRPRPPVKLSDAKVKEIRKNMKTTSQKFEEEDKRERGKASKEVIEKRRKIMNQFNVVRQVNRGDYEKERDERLRLRGGFDSEAKIDESELVEETIKVPLKTVHIDLSDE</sequence>
<feature type="region of interest" description="Disordered" evidence="9">
    <location>
        <begin position="1"/>
        <end position="23"/>
    </location>
</feature>
<dbReference type="Proteomes" id="UP000298663">
    <property type="component" value="Unassembled WGS sequence"/>
</dbReference>
<dbReference type="OrthoDB" id="10250414at2759"/>
<feature type="compositionally biased region" description="Basic and acidic residues" evidence="9">
    <location>
        <begin position="1"/>
        <end position="12"/>
    </location>
</feature>
<protein>
    <recommendedName>
        <fullName evidence="7 8">Eukaryotic translation initiation factor 3 subunit B</fullName>
        <shortName evidence="7 8">eIF3b</shortName>
    </recommendedName>
    <alternativeName>
        <fullName evidence="7">Eukaryotic translation initiation factor 3 subunit 9</fullName>
    </alternativeName>
</protein>
<organism evidence="11 12">
    <name type="scientific">Steinernema carpocapsae</name>
    <name type="common">Entomopathogenic nematode</name>
    <dbReference type="NCBI Taxonomy" id="34508"/>
    <lineage>
        <taxon>Eukaryota</taxon>
        <taxon>Metazoa</taxon>
        <taxon>Ecdysozoa</taxon>
        <taxon>Nematoda</taxon>
        <taxon>Chromadorea</taxon>
        <taxon>Rhabditida</taxon>
        <taxon>Tylenchina</taxon>
        <taxon>Panagrolaimomorpha</taxon>
        <taxon>Strongyloidoidea</taxon>
        <taxon>Steinernematidae</taxon>
        <taxon>Steinernema</taxon>
    </lineage>
</organism>
<evidence type="ECO:0000256" key="1">
    <source>
        <dbReference type="ARBA" id="ARBA00004496"/>
    </source>
</evidence>
<gene>
    <name evidence="11" type="ORF">L596_018129</name>
</gene>
<evidence type="ECO:0000256" key="9">
    <source>
        <dbReference type="SAM" id="MobiDB-lite"/>
    </source>
</evidence>
<evidence type="ECO:0000256" key="7">
    <source>
        <dbReference type="HAMAP-Rule" id="MF_03001"/>
    </source>
</evidence>
<evidence type="ECO:0000259" key="10">
    <source>
        <dbReference type="Pfam" id="PF08662"/>
    </source>
</evidence>
<evidence type="ECO:0000313" key="12">
    <source>
        <dbReference type="Proteomes" id="UP000298663"/>
    </source>
</evidence>
<dbReference type="GO" id="GO:0005852">
    <property type="term" value="C:eukaryotic translation initiation factor 3 complex"/>
    <property type="evidence" value="ECO:0007669"/>
    <property type="project" value="UniProtKB-UniRule"/>
</dbReference>
<accession>A0A4U5N4H4</accession>
<keyword evidence="4" id="KW-0853">WD repeat</keyword>